<comment type="caution">
    <text evidence="1">The sequence shown here is derived from an EMBL/GenBank/DDBJ whole genome shotgun (WGS) entry which is preliminary data.</text>
</comment>
<feature type="non-terminal residue" evidence="1">
    <location>
        <position position="1"/>
    </location>
</feature>
<dbReference type="EMBL" id="LXQA010779695">
    <property type="protein sequence ID" value="MCI70639.1"/>
    <property type="molecule type" value="Genomic_DNA"/>
</dbReference>
<evidence type="ECO:0000313" key="2">
    <source>
        <dbReference type="Proteomes" id="UP000265520"/>
    </source>
</evidence>
<reference evidence="1 2" key="1">
    <citation type="journal article" date="2018" name="Front. Plant Sci.">
        <title>Red Clover (Trifolium pratense) and Zigzag Clover (T. medium) - A Picture of Genomic Similarities and Differences.</title>
        <authorList>
            <person name="Dluhosova J."/>
            <person name="Istvanek J."/>
            <person name="Nedelnik J."/>
            <person name="Repkova J."/>
        </authorList>
    </citation>
    <scope>NUCLEOTIDE SEQUENCE [LARGE SCALE GENOMIC DNA]</scope>
    <source>
        <strain evidence="2">cv. 10/8</strain>
        <tissue evidence="1">Leaf</tissue>
    </source>
</reference>
<dbReference type="AlphaFoldDB" id="A0A392UAT7"/>
<keyword evidence="2" id="KW-1185">Reference proteome</keyword>
<evidence type="ECO:0000313" key="1">
    <source>
        <dbReference type="EMBL" id="MCI70639.1"/>
    </source>
</evidence>
<organism evidence="1 2">
    <name type="scientific">Trifolium medium</name>
    <dbReference type="NCBI Taxonomy" id="97028"/>
    <lineage>
        <taxon>Eukaryota</taxon>
        <taxon>Viridiplantae</taxon>
        <taxon>Streptophyta</taxon>
        <taxon>Embryophyta</taxon>
        <taxon>Tracheophyta</taxon>
        <taxon>Spermatophyta</taxon>
        <taxon>Magnoliopsida</taxon>
        <taxon>eudicotyledons</taxon>
        <taxon>Gunneridae</taxon>
        <taxon>Pentapetalae</taxon>
        <taxon>rosids</taxon>
        <taxon>fabids</taxon>
        <taxon>Fabales</taxon>
        <taxon>Fabaceae</taxon>
        <taxon>Papilionoideae</taxon>
        <taxon>50 kb inversion clade</taxon>
        <taxon>NPAAA clade</taxon>
        <taxon>Hologalegina</taxon>
        <taxon>IRL clade</taxon>
        <taxon>Trifolieae</taxon>
        <taxon>Trifolium</taxon>
    </lineage>
</organism>
<sequence>ISLGEIKRQPATRHLNIPRFSYRKRPKTIRNPKVPSFSDRKRPPSLQGSLGELAMFLRANWRFNHQIIPKLIFS</sequence>
<protein>
    <submittedName>
        <fullName evidence="1">Uncharacterized protein</fullName>
    </submittedName>
</protein>
<dbReference type="Proteomes" id="UP000265520">
    <property type="component" value="Unassembled WGS sequence"/>
</dbReference>
<proteinExistence type="predicted"/>
<accession>A0A392UAT7</accession>
<name>A0A392UAT7_9FABA</name>